<dbReference type="Proteomes" id="UP001152320">
    <property type="component" value="Chromosome 1"/>
</dbReference>
<organism evidence="1 2">
    <name type="scientific">Holothuria leucospilota</name>
    <name type="common">Black long sea cucumber</name>
    <name type="synonym">Mertensiothuria leucospilota</name>
    <dbReference type="NCBI Taxonomy" id="206669"/>
    <lineage>
        <taxon>Eukaryota</taxon>
        <taxon>Metazoa</taxon>
        <taxon>Echinodermata</taxon>
        <taxon>Eleutherozoa</taxon>
        <taxon>Echinozoa</taxon>
        <taxon>Holothuroidea</taxon>
        <taxon>Aspidochirotacea</taxon>
        <taxon>Aspidochirotida</taxon>
        <taxon>Holothuriidae</taxon>
        <taxon>Holothuria</taxon>
    </lineage>
</organism>
<name>A0A9Q1HLS1_HOLLE</name>
<comment type="caution">
    <text evidence="1">The sequence shown here is derived from an EMBL/GenBank/DDBJ whole genome shotgun (WGS) entry which is preliminary data.</text>
</comment>
<evidence type="ECO:0000313" key="2">
    <source>
        <dbReference type="Proteomes" id="UP001152320"/>
    </source>
</evidence>
<accession>A0A9Q1HLS1</accession>
<keyword evidence="2" id="KW-1185">Reference proteome</keyword>
<gene>
    <name evidence="1" type="ORF">HOLleu_03313</name>
</gene>
<protein>
    <submittedName>
        <fullName evidence="1">Uncharacterized protein</fullName>
    </submittedName>
</protein>
<evidence type="ECO:0000313" key="1">
    <source>
        <dbReference type="EMBL" id="KAJ8050206.1"/>
    </source>
</evidence>
<dbReference type="EMBL" id="JAIZAY010000001">
    <property type="protein sequence ID" value="KAJ8050206.1"/>
    <property type="molecule type" value="Genomic_DNA"/>
</dbReference>
<reference evidence="1" key="1">
    <citation type="submission" date="2021-10" db="EMBL/GenBank/DDBJ databases">
        <title>Tropical sea cucumber genome reveals ecological adaptation and Cuvierian tubules defense mechanism.</title>
        <authorList>
            <person name="Chen T."/>
        </authorList>
    </citation>
    <scope>NUCLEOTIDE SEQUENCE</scope>
    <source>
        <strain evidence="1">Nanhai2018</strain>
        <tissue evidence="1">Muscle</tissue>
    </source>
</reference>
<sequence length="66" mass="7410">MPCEKAFKLVKKMCKIAAVTVVRFVTLCTVHVCGLNNRKLRLSLPHKLLCPEVGIAQLLSWSFRLG</sequence>
<dbReference type="AlphaFoldDB" id="A0A9Q1HLS1"/>
<proteinExistence type="predicted"/>